<reference evidence="1" key="1">
    <citation type="journal article" date="2020" name="G3 (Bethesda)">
        <title>High-Quality Assemblies for Three Invasive Social Wasps from the &lt;i&gt;Vespula&lt;/i&gt; Genus.</title>
        <authorList>
            <person name="Harrop T.W.R."/>
            <person name="Guhlin J."/>
            <person name="McLaughlin G.M."/>
            <person name="Permina E."/>
            <person name="Stockwell P."/>
            <person name="Gilligan J."/>
            <person name="Le Lec M.F."/>
            <person name="Gruber M.A.M."/>
            <person name="Quinn O."/>
            <person name="Lovegrove M."/>
            <person name="Duncan E.J."/>
            <person name="Remnant E.J."/>
            <person name="Van Eeckhoven J."/>
            <person name="Graham B."/>
            <person name="Knapp R.A."/>
            <person name="Langford K.W."/>
            <person name="Kronenberg Z."/>
            <person name="Press M.O."/>
            <person name="Eacker S.M."/>
            <person name="Wilson-Rankin E.E."/>
            <person name="Purcell J."/>
            <person name="Lester P.J."/>
            <person name="Dearden P.K."/>
        </authorList>
    </citation>
    <scope>NUCLEOTIDE SEQUENCE</scope>
    <source>
        <strain evidence="1">Volc-1</strain>
    </source>
</reference>
<dbReference type="Proteomes" id="UP000600918">
    <property type="component" value="Unassembled WGS sequence"/>
</dbReference>
<evidence type="ECO:0000313" key="2">
    <source>
        <dbReference type="Proteomes" id="UP000600918"/>
    </source>
</evidence>
<name>A0A834P3Q5_VESPE</name>
<dbReference type="EMBL" id="JACSDY010000005">
    <property type="protein sequence ID" value="KAF7427239.1"/>
    <property type="molecule type" value="Genomic_DNA"/>
</dbReference>
<dbReference type="OrthoDB" id="7696821at2759"/>
<accession>A0A834P3Q5</accession>
<keyword evidence="2" id="KW-1185">Reference proteome</keyword>
<dbReference type="AlphaFoldDB" id="A0A834P3Q5"/>
<proteinExistence type="predicted"/>
<gene>
    <name evidence="1" type="ORF">H0235_006933</name>
</gene>
<protein>
    <submittedName>
        <fullName evidence="1">Uncharacterized protein</fullName>
    </submittedName>
</protein>
<evidence type="ECO:0000313" key="1">
    <source>
        <dbReference type="EMBL" id="KAF7427239.1"/>
    </source>
</evidence>
<organism evidence="1 2">
    <name type="scientific">Vespula pensylvanica</name>
    <name type="common">Western yellow jacket</name>
    <name type="synonym">Wasp</name>
    <dbReference type="NCBI Taxonomy" id="30213"/>
    <lineage>
        <taxon>Eukaryota</taxon>
        <taxon>Metazoa</taxon>
        <taxon>Ecdysozoa</taxon>
        <taxon>Arthropoda</taxon>
        <taxon>Hexapoda</taxon>
        <taxon>Insecta</taxon>
        <taxon>Pterygota</taxon>
        <taxon>Neoptera</taxon>
        <taxon>Endopterygota</taxon>
        <taxon>Hymenoptera</taxon>
        <taxon>Apocrita</taxon>
        <taxon>Aculeata</taxon>
        <taxon>Vespoidea</taxon>
        <taxon>Vespidae</taxon>
        <taxon>Vespinae</taxon>
        <taxon>Vespula</taxon>
    </lineage>
</organism>
<sequence>MDNSIVPDPLNLDTEELFDKVTCKRRSLVFQSRTSKLFIDEEIDQARTLENEDFVSINKCKRKCVEDVTRTENFDLQKYIHDLKQERKLWQSTLKERKSKRRVLSKQKSVLETLGENLDSKALSDSERSFLSASPNYEYIYENSQKLSDTALKITLLNELTFKLNERFMTRMKEKLDKTTKKVIEMSG</sequence>
<comment type="caution">
    <text evidence="1">The sequence shown here is derived from an EMBL/GenBank/DDBJ whole genome shotgun (WGS) entry which is preliminary data.</text>
</comment>